<keyword evidence="7" id="KW-1185">Reference proteome</keyword>
<keyword evidence="6" id="KW-0489">Methyltransferase</keyword>
<dbReference type="InterPro" id="IPR007318">
    <property type="entry name" value="Phopholipid_MeTrfase"/>
</dbReference>
<feature type="transmembrane region" description="Helical" evidence="5">
    <location>
        <begin position="107"/>
        <end position="127"/>
    </location>
</feature>
<dbReference type="GO" id="GO:0012505">
    <property type="term" value="C:endomembrane system"/>
    <property type="evidence" value="ECO:0007669"/>
    <property type="project" value="UniProtKB-SubCell"/>
</dbReference>
<feature type="transmembrane region" description="Helical" evidence="5">
    <location>
        <begin position="53"/>
        <end position="73"/>
    </location>
</feature>
<accession>A0A7W9D337</accession>
<evidence type="ECO:0000256" key="2">
    <source>
        <dbReference type="ARBA" id="ARBA00022692"/>
    </source>
</evidence>
<evidence type="ECO:0000256" key="3">
    <source>
        <dbReference type="ARBA" id="ARBA00022989"/>
    </source>
</evidence>
<dbReference type="AlphaFoldDB" id="A0A7W9D337"/>
<keyword evidence="3 5" id="KW-1133">Transmembrane helix</keyword>
<gene>
    <name evidence="6" type="ORF">GGD50_004400</name>
</gene>
<dbReference type="Proteomes" id="UP000549882">
    <property type="component" value="Unassembled WGS sequence"/>
</dbReference>
<dbReference type="GO" id="GO:0032259">
    <property type="term" value="P:methylation"/>
    <property type="evidence" value="ECO:0007669"/>
    <property type="project" value="UniProtKB-KW"/>
</dbReference>
<name>A0A7W9D337_9HYPH</name>
<dbReference type="RefSeq" id="WP_183939104.1">
    <property type="nucleotide sequence ID" value="NZ_JACHBI010000009.1"/>
</dbReference>
<feature type="transmembrane region" description="Helical" evidence="5">
    <location>
        <begin position="346"/>
        <end position="372"/>
    </location>
</feature>
<dbReference type="GO" id="GO:0008168">
    <property type="term" value="F:methyltransferase activity"/>
    <property type="evidence" value="ECO:0007669"/>
    <property type="project" value="UniProtKB-KW"/>
</dbReference>
<comment type="caution">
    <text evidence="6">The sequence shown here is derived from an EMBL/GenBank/DDBJ whole genome shotgun (WGS) entry which is preliminary data.</text>
</comment>
<feature type="transmembrane region" description="Helical" evidence="5">
    <location>
        <begin position="80"/>
        <end position="101"/>
    </location>
</feature>
<proteinExistence type="predicted"/>
<protein>
    <submittedName>
        <fullName evidence="6">Protein-S-isoprenylcysteine O-methyltransferase Ste14</fullName>
    </submittedName>
</protein>
<evidence type="ECO:0000313" key="6">
    <source>
        <dbReference type="EMBL" id="MBB5575765.1"/>
    </source>
</evidence>
<comment type="subcellular location">
    <subcellularLocation>
        <location evidence="1">Endomembrane system</location>
        <topology evidence="1">Multi-pass membrane protein</topology>
    </subcellularLocation>
</comment>
<dbReference type="EMBL" id="JACHBI010000009">
    <property type="protein sequence ID" value="MBB5575765.1"/>
    <property type="molecule type" value="Genomic_DNA"/>
</dbReference>
<reference evidence="6 7" key="1">
    <citation type="submission" date="2020-08" db="EMBL/GenBank/DDBJ databases">
        <title>Genomic Encyclopedia of Type Strains, Phase IV (KMG-V): Genome sequencing to study the core and pangenomes of soil and plant-associated prokaryotes.</title>
        <authorList>
            <person name="Whitman W."/>
        </authorList>
    </citation>
    <scope>NUCLEOTIDE SEQUENCE [LARGE SCALE GENOMIC DNA]</scope>
    <source>
        <strain evidence="6 7">SEMIA 4064</strain>
    </source>
</reference>
<feature type="transmembrane region" description="Helical" evidence="5">
    <location>
        <begin position="174"/>
        <end position="194"/>
    </location>
</feature>
<evidence type="ECO:0000313" key="7">
    <source>
        <dbReference type="Proteomes" id="UP000549882"/>
    </source>
</evidence>
<evidence type="ECO:0000256" key="1">
    <source>
        <dbReference type="ARBA" id="ARBA00004127"/>
    </source>
</evidence>
<feature type="transmembrane region" description="Helical" evidence="5">
    <location>
        <begin position="232"/>
        <end position="258"/>
    </location>
</feature>
<organism evidence="6 7">
    <name type="scientific">Rhizobium paranaense</name>
    <dbReference type="NCBI Taxonomy" id="1650438"/>
    <lineage>
        <taxon>Bacteria</taxon>
        <taxon>Pseudomonadati</taxon>
        <taxon>Pseudomonadota</taxon>
        <taxon>Alphaproteobacteria</taxon>
        <taxon>Hyphomicrobiales</taxon>
        <taxon>Rhizobiaceae</taxon>
        <taxon>Rhizobium/Agrobacterium group</taxon>
        <taxon>Rhizobium</taxon>
    </lineage>
</organism>
<keyword evidence="2 5" id="KW-0812">Transmembrane</keyword>
<keyword evidence="6" id="KW-0808">Transferase</keyword>
<feature type="transmembrane region" description="Helical" evidence="5">
    <location>
        <begin position="20"/>
        <end position="41"/>
    </location>
</feature>
<dbReference type="Gene3D" id="1.20.120.1630">
    <property type="match status" value="1"/>
</dbReference>
<feature type="transmembrane region" description="Helical" evidence="5">
    <location>
        <begin position="139"/>
        <end position="162"/>
    </location>
</feature>
<sequence length="387" mass="42837">MVLIRWRPPNHRRQVAGFFAFLYGVSGIFVTHSLALSAGWWSYGWNALMLNGLPVDIIIGGAILFGPVFYFAFPRTSPVLICATIMIGMHGVLFTSLVPLVSAGPNWILGVAFVFATAHVPALYLARWTEQNIHLPRRVALLALMYAGLTFGILPSLIMAAMGGEWALSTRSTLWWIGMLSGLAPSFVIGLSAVQMLAVQGLGTAIPLDPTERLVRTGIYTFVRNPMQLSAALSWMVLGAFLGNIWIMAAAIMAWIFVEGVVRWHHRHDLQQRFPEGWAEYRREVPEWLPLWRPHCRAMATLSLNEDMLPDRLLGRLLAKIGSTGLEIRYEAGRARYDNPSDHKSYAGLPALCMALTHGNFITALIGHLILLPVLPLQAMSRTTVSA</sequence>
<dbReference type="Pfam" id="PF04191">
    <property type="entry name" value="PEMT"/>
    <property type="match status" value="1"/>
</dbReference>
<evidence type="ECO:0000256" key="5">
    <source>
        <dbReference type="SAM" id="Phobius"/>
    </source>
</evidence>
<evidence type="ECO:0000256" key="4">
    <source>
        <dbReference type="ARBA" id="ARBA00023136"/>
    </source>
</evidence>
<keyword evidence="4 5" id="KW-0472">Membrane</keyword>